<feature type="region of interest" description="Disordered" evidence="1">
    <location>
        <begin position="616"/>
        <end position="655"/>
    </location>
</feature>
<organism evidence="3 4">
    <name type="scientific">Triangularia verruculosa</name>
    <dbReference type="NCBI Taxonomy" id="2587418"/>
    <lineage>
        <taxon>Eukaryota</taxon>
        <taxon>Fungi</taxon>
        <taxon>Dikarya</taxon>
        <taxon>Ascomycota</taxon>
        <taxon>Pezizomycotina</taxon>
        <taxon>Sordariomycetes</taxon>
        <taxon>Sordariomycetidae</taxon>
        <taxon>Sordariales</taxon>
        <taxon>Podosporaceae</taxon>
        <taxon>Triangularia</taxon>
    </lineage>
</organism>
<keyword evidence="4" id="KW-1185">Reference proteome</keyword>
<dbReference type="PANTHER" id="PTHR34098">
    <property type="entry name" value="F-BOX ONLY PROTEIN 47"/>
    <property type="match status" value="1"/>
</dbReference>
<feature type="compositionally biased region" description="Basic residues" evidence="1">
    <location>
        <begin position="456"/>
        <end position="465"/>
    </location>
</feature>
<sequence>MSLVKLPYELVSYIVEHLDLLDVGNLSLSCKRLQYLTLEYCIAKRILETKAPYSLEASNARLTQRWSQELRRLIKRQAAVSSVSPYLVRVVAHAETWLYENGVLCYIRKREMRILDLHRSAAHEIVVNIRALLKTAIKEFRTTRRYKVRLLYYSHDIVSCLYTHAKPDQEQVSWLLAFNVRNGQLVTVRQVASTAKIFVRNDGNFLYYGTNSEIGRDLYRYWVIWGFDLTTRRWLSEKLEIPFVMGVDVGSTICFEIFDGWFYGISNQAALEVEEVDWISHYTCFRFPVTREGFKHMKEPDPPIFRRNQHEGVIDDRWYLLRMFKDESTGQLKVVESRKEWLAGRIWPRRTYYTTLVHFDETKSQPPPGTSRHISSSESSGAGSSTEVMTLKMPHAEHAVPTTRDPHLVHPGDDNASSLMFAISKSPIRCYYSACQTFLDIVDDPASTDPDDQRIRIRGSSRRPRGTSVLGQRESRQDLPVTQEWTPQDALDQQVNDLYVHGDVVFWPAEQDVENPDPNLIDLYALLNPHGFHGNIRGDWDERSLIYATGSDAPGGLNALVFVSWDPSIYLDGTVSYSEYRAPLGVPHVRQTNEGSEATSYALGLGEVSFGNKGKDKDVSGWSPSKPTNPVPRAGSVDSTSSEASQESHWKRLEPASYGQLGSGFHFAR</sequence>
<name>A0AAN7ARB8_9PEZI</name>
<dbReference type="InterPro" id="IPR038946">
    <property type="entry name" value="FBXO47"/>
</dbReference>
<dbReference type="InterPro" id="IPR001810">
    <property type="entry name" value="F-box_dom"/>
</dbReference>
<evidence type="ECO:0000259" key="2">
    <source>
        <dbReference type="PROSITE" id="PS50181"/>
    </source>
</evidence>
<dbReference type="Proteomes" id="UP001303160">
    <property type="component" value="Unassembled WGS sequence"/>
</dbReference>
<evidence type="ECO:0000313" key="3">
    <source>
        <dbReference type="EMBL" id="KAK4195637.1"/>
    </source>
</evidence>
<feature type="region of interest" description="Disordered" evidence="1">
    <location>
        <begin position="442"/>
        <end position="481"/>
    </location>
</feature>
<accession>A0AAN7ARB8</accession>
<evidence type="ECO:0000313" key="4">
    <source>
        <dbReference type="Proteomes" id="UP001303160"/>
    </source>
</evidence>
<comment type="caution">
    <text evidence="3">The sequence shown here is derived from an EMBL/GenBank/DDBJ whole genome shotgun (WGS) entry which is preliminary data.</text>
</comment>
<proteinExistence type="predicted"/>
<dbReference type="AlphaFoldDB" id="A0AAN7ARB8"/>
<reference evidence="3" key="1">
    <citation type="journal article" date="2023" name="Mol. Phylogenet. Evol.">
        <title>Genome-scale phylogeny and comparative genomics of the fungal order Sordariales.</title>
        <authorList>
            <person name="Hensen N."/>
            <person name="Bonometti L."/>
            <person name="Westerberg I."/>
            <person name="Brannstrom I.O."/>
            <person name="Guillou S."/>
            <person name="Cros-Aarteil S."/>
            <person name="Calhoun S."/>
            <person name="Haridas S."/>
            <person name="Kuo A."/>
            <person name="Mondo S."/>
            <person name="Pangilinan J."/>
            <person name="Riley R."/>
            <person name="LaButti K."/>
            <person name="Andreopoulos B."/>
            <person name="Lipzen A."/>
            <person name="Chen C."/>
            <person name="Yan M."/>
            <person name="Daum C."/>
            <person name="Ng V."/>
            <person name="Clum A."/>
            <person name="Steindorff A."/>
            <person name="Ohm R.A."/>
            <person name="Martin F."/>
            <person name="Silar P."/>
            <person name="Natvig D.O."/>
            <person name="Lalanne C."/>
            <person name="Gautier V."/>
            <person name="Ament-Velasquez S.L."/>
            <person name="Kruys A."/>
            <person name="Hutchinson M.I."/>
            <person name="Powell A.J."/>
            <person name="Barry K."/>
            <person name="Miller A.N."/>
            <person name="Grigoriev I.V."/>
            <person name="Debuchy R."/>
            <person name="Gladieux P."/>
            <person name="Hiltunen Thoren M."/>
            <person name="Johannesson H."/>
        </authorList>
    </citation>
    <scope>NUCLEOTIDE SEQUENCE</scope>
    <source>
        <strain evidence="3">CBS 315.58</strain>
    </source>
</reference>
<reference evidence="3" key="2">
    <citation type="submission" date="2023-05" db="EMBL/GenBank/DDBJ databases">
        <authorList>
            <consortium name="Lawrence Berkeley National Laboratory"/>
            <person name="Steindorff A."/>
            <person name="Hensen N."/>
            <person name="Bonometti L."/>
            <person name="Westerberg I."/>
            <person name="Brannstrom I.O."/>
            <person name="Guillou S."/>
            <person name="Cros-Aarteil S."/>
            <person name="Calhoun S."/>
            <person name="Haridas S."/>
            <person name="Kuo A."/>
            <person name="Mondo S."/>
            <person name="Pangilinan J."/>
            <person name="Riley R."/>
            <person name="Labutti K."/>
            <person name="Andreopoulos B."/>
            <person name="Lipzen A."/>
            <person name="Chen C."/>
            <person name="Yanf M."/>
            <person name="Daum C."/>
            <person name="Ng V."/>
            <person name="Clum A."/>
            <person name="Ohm R."/>
            <person name="Martin F."/>
            <person name="Silar P."/>
            <person name="Natvig D."/>
            <person name="Lalanne C."/>
            <person name="Gautier V."/>
            <person name="Ament-Velasquez S.L."/>
            <person name="Kruys A."/>
            <person name="Hutchinson M.I."/>
            <person name="Powell A.J."/>
            <person name="Barry K."/>
            <person name="Miller A.N."/>
            <person name="Grigoriev I.V."/>
            <person name="Debuchy R."/>
            <person name="Gladieux P."/>
            <person name="Thoren M.H."/>
            <person name="Johannesson H."/>
        </authorList>
    </citation>
    <scope>NUCLEOTIDE SEQUENCE</scope>
    <source>
        <strain evidence="3">CBS 315.58</strain>
    </source>
</reference>
<feature type="domain" description="F-box" evidence="2">
    <location>
        <begin position="1"/>
        <end position="46"/>
    </location>
</feature>
<dbReference type="EMBL" id="MU864007">
    <property type="protein sequence ID" value="KAK4195637.1"/>
    <property type="molecule type" value="Genomic_DNA"/>
</dbReference>
<dbReference type="Pfam" id="PF00646">
    <property type="entry name" value="F-box"/>
    <property type="match status" value="1"/>
</dbReference>
<feature type="compositionally biased region" description="Low complexity" evidence="1">
    <location>
        <begin position="370"/>
        <end position="385"/>
    </location>
</feature>
<dbReference type="SUPFAM" id="SSF81383">
    <property type="entry name" value="F-box domain"/>
    <property type="match status" value="1"/>
</dbReference>
<dbReference type="InterPro" id="IPR036047">
    <property type="entry name" value="F-box-like_dom_sf"/>
</dbReference>
<dbReference type="PROSITE" id="PS50181">
    <property type="entry name" value="FBOX"/>
    <property type="match status" value="1"/>
</dbReference>
<gene>
    <name evidence="3" type="ORF">QBC40DRAFT_236108</name>
</gene>
<evidence type="ECO:0000256" key="1">
    <source>
        <dbReference type="SAM" id="MobiDB-lite"/>
    </source>
</evidence>
<dbReference type="PANTHER" id="PTHR34098:SF1">
    <property type="entry name" value="F-BOX ONLY PROTEIN 47"/>
    <property type="match status" value="1"/>
</dbReference>
<dbReference type="CDD" id="cd09917">
    <property type="entry name" value="F-box_SF"/>
    <property type="match status" value="1"/>
</dbReference>
<protein>
    <recommendedName>
        <fullName evidence="2">F-box domain-containing protein</fullName>
    </recommendedName>
</protein>
<feature type="region of interest" description="Disordered" evidence="1">
    <location>
        <begin position="360"/>
        <end position="386"/>
    </location>
</feature>